<proteinExistence type="predicted"/>
<dbReference type="PRINTS" id="PR00364">
    <property type="entry name" value="DISEASERSIST"/>
</dbReference>
<dbReference type="OMA" id="KKIGCKM"/>
<dbReference type="InterPro" id="IPR032675">
    <property type="entry name" value="LRR_dom_sf"/>
</dbReference>
<dbReference type="SUPFAM" id="SSF52540">
    <property type="entry name" value="P-loop containing nucleoside triphosphate hydrolases"/>
    <property type="match status" value="1"/>
</dbReference>
<keyword evidence="4" id="KW-0067">ATP-binding</keyword>
<dbReference type="SUPFAM" id="SSF52058">
    <property type="entry name" value="L domain-like"/>
    <property type="match status" value="2"/>
</dbReference>
<dbReference type="FunFam" id="1.10.10.10:FF:000322">
    <property type="entry name" value="Probable disease resistance protein At1g63360"/>
    <property type="match status" value="1"/>
</dbReference>
<keyword evidence="1" id="KW-0677">Repeat</keyword>
<dbReference type="InterPro" id="IPR002182">
    <property type="entry name" value="NB-ARC"/>
</dbReference>
<evidence type="ECO:0000259" key="6">
    <source>
        <dbReference type="Pfam" id="PF00931"/>
    </source>
</evidence>
<feature type="domain" description="NB-ARC" evidence="6">
    <location>
        <begin position="137"/>
        <end position="305"/>
    </location>
</feature>
<dbReference type="Gene3D" id="1.10.10.10">
    <property type="entry name" value="Winged helix-like DNA-binding domain superfamily/Winged helix DNA-binding domain"/>
    <property type="match status" value="1"/>
</dbReference>
<reference evidence="10" key="1">
    <citation type="journal article" date="2017" name="Nature">
        <title>The genome of Chenopodium quinoa.</title>
        <authorList>
            <person name="Jarvis D.E."/>
            <person name="Ho Y.S."/>
            <person name="Lightfoot D.J."/>
            <person name="Schmoeckel S.M."/>
            <person name="Li B."/>
            <person name="Borm T.J.A."/>
            <person name="Ohyanagi H."/>
            <person name="Mineta K."/>
            <person name="Michell C.T."/>
            <person name="Saber N."/>
            <person name="Kharbatia N.M."/>
            <person name="Rupper R.R."/>
            <person name="Sharp A.R."/>
            <person name="Dally N."/>
            <person name="Boughton B.A."/>
            <person name="Woo Y.H."/>
            <person name="Gao G."/>
            <person name="Schijlen E.G.W.M."/>
            <person name="Guo X."/>
            <person name="Momin A.A."/>
            <person name="Negrao S."/>
            <person name="Al-Babili S."/>
            <person name="Gehring C."/>
            <person name="Roessner U."/>
            <person name="Jung C."/>
            <person name="Murphy K."/>
            <person name="Arold S.T."/>
            <person name="Gojobori T."/>
            <person name="van der Linden C.G."/>
            <person name="van Loo E.N."/>
            <person name="Jellen E.N."/>
            <person name="Maughan P.J."/>
            <person name="Tester M."/>
        </authorList>
    </citation>
    <scope>NUCLEOTIDE SEQUENCE [LARGE SCALE GENOMIC DNA]</scope>
    <source>
        <strain evidence="10">cv. PI 614886</strain>
    </source>
</reference>
<accession>A0A803MDN2</accession>
<evidence type="ECO:0000313" key="11">
    <source>
        <dbReference type="Proteomes" id="UP000596660"/>
    </source>
</evidence>
<keyword evidence="11" id="KW-1185">Reference proteome</keyword>
<dbReference type="GO" id="GO:0005524">
    <property type="term" value="F:ATP binding"/>
    <property type="evidence" value="ECO:0007669"/>
    <property type="project" value="UniProtKB-KW"/>
</dbReference>
<sequence>MSTIKAVLIDAEEQERQLVARRNLEHDWLEKLIDVVYEADDLFDRIAYIAQRKRLMSTGNTLKGVLLFFSRFNQLAFARNVSREVKMIRERLDDISKDYHDYYSGPTWVSGEGRIVAKRREDSHSFVYAEDVIGRDADKKEIIDKLLDSSVRDAVHFVTLVGIGGLGKTTLAQLVYNDDRIVTEFPLRMWVCVSDEFNIRDILCKLLNSTVNQNFEVEELQRRVRQKINGERYLLVLDDVWNEDRHEWLKLENLLIGGVRGSRVVVTSRSKMVATIVGDGLTYELKGLSPEDSWSLFEKMAFRNEIERMDDHLIEIGQHVLKKCANVPLAIRVVGSLLYGQTKSIWQSFKNRDLIKMKRDDKDGILPILKLSYHHLTLELKNCFSYCALFPKDYWIEKEILVNLWMAHGFLSPSEGQRVKDAAEEYFMILLQRCFFQDAIRDDYGEIVACKLHDLMHDVAQEAVGRDLLVVDNVSELKEKIRHLSFSRLDLGNSSSSFSEIENIRTLFKLQRTFSVAGTREIREFLKKATYLRVLCLTSEIKTLPRAIDKLIHLRYLDLSHNYVLEFLPATLCKLNNLQTLILKECLNLKELPTKLSKLEKLRYLDIEGCRLDHMPPSLSNLTCLEKLPQFVASHSRVGQAIRGELQDLEPLKNVGGSLKIRVRGFSTYQVTEGAKYVSGMIHLKDMHIEISCLLNDDAGSTLLLECLQPNRYLTHFSLYGYGGVAFPKWESIEDLKPSLPLLVELSLSDCANLQHLPLLSQLHHLQTLNLINLDNLEDIEGCGGSLSVSVQDQSAFFLRLEKLHLVGLPKLKRWQKSSSESGVTSLNYSRSPVAYTFPRLFDLNISNCPYMTSIPLASSVRSLILSLDAPHSESFMMSSCCLTGSGELTIKFCYYEGLNSLSIVEELFQSHLCTSLCSLHIEGWPYLKSLCGGGLEHLTALQTLHLSGLPDLEELEDGNHSHLPWKFLTSLRDLELLNLPKLVNLPQGIQHLTALQSLRVEACDMFELSAECVSRLTSVKYLYLLQCDGLKSLPEAALSELPSLEHLDWVQWLQPSPQSSQASPPLPPPLPDFPPVCRQPSPRSLQD</sequence>
<dbReference type="Gene3D" id="3.40.50.300">
    <property type="entry name" value="P-loop containing nucleotide triphosphate hydrolases"/>
    <property type="match status" value="1"/>
</dbReference>
<dbReference type="InterPro" id="IPR058922">
    <property type="entry name" value="WHD_DRP"/>
</dbReference>
<dbReference type="Pfam" id="PF00931">
    <property type="entry name" value="NB-ARC"/>
    <property type="match status" value="1"/>
</dbReference>
<dbReference type="Pfam" id="PF18052">
    <property type="entry name" value="Rx_N"/>
    <property type="match status" value="1"/>
</dbReference>
<name>A0A803MDN2_CHEQI</name>
<feature type="compositionally biased region" description="Pro residues" evidence="5">
    <location>
        <begin position="1065"/>
        <end position="1075"/>
    </location>
</feature>
<evidence type="ECO:0000256" key="4">
    <source>
        <dbReference type="ARBA" id="ARBA00022840"/>
    </source>
</evidence>
<keyword evidence="2" id="KW-0547">Nucleotide-binding</keyword>
<dbReference type="Gene3D" id="1.10.8.430">
    <property type="entry name" value="Helical domain of apoptotic protease-activating factors"/>
    <property type="match status" value="1"/>
</dbReference>
<feature type="region of interest" description="Disordered" evidence="5">
    <location>
        <begin position="1056"/>
        <end position="1088"/>
    </location>
</feature>
<evidence type="ECO:0000259" key="8">
    <source>
        <dbReference type="Pfam" id="PF23559"/>
    </source>
</evidence>
<dbReference type="PANTHER" id="PTHR36766:SF35">
    <property type="entry name" value="DISEASE RESISTANCE PROTEIN RGA3"/>
    <property type="match status" value="1"/>
</dbReference>
<dbReference type="Proteomes" id="UP000596660">
    <property type="component" value="Unplaced"/>
</dbReference>
<dbReference type="PANTHER" id="PTHR36766">
    <property type="entry name" value="PLANT BROAD-SPECTRUM MILDEW RESISTANCE PROTEIN RPW8"/>
    <property type="match status" value="1"/>
</dbReference>
<dbReference type="GO" id="GO:0051707">
    <property type="term" value="P:response to other organism"/>
    <property type="evidence" value="ECO:0007669"/>
    <property type="project" value="UniProtKB-ARBA"/>
</dbReference>
<dbReference type="GO" id="GO:0006952">
    <property type="term" value="P:defense response"/>
    <property type="evidence" value="ECO:0007669"/>
    <property type="project" value="UniProtKB-KW"/>
</dbReference>
<evidence type="ECO:0000259" key="7">
    <source>
        <dbReference type="Pfam" id="PF18052"/>
    </source>
</evidence>
<protein>
    <submittedName>
        <fullName evidence="10">Uncharacterized protein</fullName>
    </submittedName>
</protein>
<dbReference type="Pfam" id="PF23559">
    <property type="entry name" value="WHD_DRP"/>
    <property type="match status" value="1"/>
</dbReference>
<feature type="domain" description="Disease resistance N-terminal" evidence="7">
    <location>
        <begin position="1"/>
        <end position="57"/>
    </location>
</feature>
<evidence type="ECO:0000256" key="5">
    <source>
        <dbReference type="SAM" id="MobiDB-lite"/>
    </source>
</evidence>
<keyword evidence="3" id="KW-0611">Plant defense</keyword>
<dbReference type="InterPro" id="IPR041118">
    <property type="entry name" value="Rx_N"/>
</dbReference>
<feature type="domain" description="Disease resistance R13L4/SHOC-2-like LRR" evidence="9">
    <location>
        <begin position="526"/>
        <end position="781"/>
    </location>
</feature>
<dbReference type="InterPro" id="IPR036388">
    <property type="entry name" value="WH-like_DNA-bd_sf"/>
</dbReference>
<evidence type="ECO:0000259" key="9">
    <source>
        <dbReference type="Pfam" id="PF23598"/>
    </source>
</evidence>
<dbReference type="Gramene" id="AUR62027575-RA">
    <property type="protein sequence ID" value="AUR62027575-RA:cds"/>
    <property type="gene ID" value="AUR62027575"/>
</dbReference>
<dbReference type="GO" id="GO:0043531">
    <property type="term" value="F:ADP binding"/>
    <property type="evidence" value="ECO:0007669"/>
    <property type="project" value="InterPro"/>
</dbReference>
<dbReference type="InterPro" id="IPR027417">
    <property type="entry name" value="P-loop_NTPase"/>
</dbReference>
<dbReference type="Pfam" id="PF23598">
    <property type="entry name" value="LRR_14"/>
    <property type="match status" value="1"/>
</dbReference>
<dbReference type="Gene3D" id="1.20.5.4130">
    <property type="match status" value="1"/>
</dbReference>
<feature type="domain" description="Disease resistance protein winged helix" evidence="8">
    <location>
        <begin position="389"/>
        <end position="460"/>
    </location>
</feature>
<organism evidence="10 11">
    <name type="scientific">Chenopodium quinoa</name>
    <name type="common">Quinoa</name>
    <dbReference type="NCBI Taxonomy" id="63459"/>
    <lineage>
        <taxon>Eukaryota</taxon>
        <taxon>Viridiplantae</taxon>
        <taxon>Streptophyta</taxon>
        <taxon>Embryophyta</taxon>
        <taxon>Tracheophyta</taxon>
        <taxon>Spermatophyta</taxon>
        <taxon>Magnoliopsida</taxon>
        <taxon>eudicotyledons</taxon>
        <taxon>Gunneridae</taxon>
        <taxon>Pentapetalae</taxon>
        <taxon>Caryophyllales</taxon>
        <taxon>Chenopodiaceae</taxon>
        <taxon>Chenopodioideae</taxon>
        <taxon>Atripliceae</taxon>
        <taxon>Chenopodium</taxon>
    </lineage>
</organism>
<reference evidence="10" key="2">
    <citation type="submission" date="2021-03" db="UniProtKB">
        <authorList>
            <consortium name="EnsemblPlants"/>
        </authorList>
    </citation>
    <scope>IDENTIFICATION</scope>
</reference>
<dbReference type="InterPro" id="IPR042197">
    <property type="entry name" value="Apaf_helical"/>
</dbReference>
<evidence type="ECO:0000256" key="1">
    <source>
        <dbReference type="ARBA" id="ARBA00022737"/>
    </source>
</evidence>
<evidence type="ECO:0000256" key="3">
    <source>
        <dbReference type="ARBA" id="ARBA00022821"/>
    </source>
</evidence>
<dbReference type="Gene3D" id="3.80.10.10">
    <property type="entry name" value="Ribonuclease Inhibitor"/>
    <property type="match status" value="3"/>
</dbReference>
<evidence type="ECO:0000313" key="10">
    <source>
        <dbReference type="EnsemblPlants" id="AUR62027575-RA:cds"/>
    </source>
</evidence>
<dbReference type="EnsemblPlants" id="AUR62027575-RA">
    <property type="protein sequence ID" value="AUR62027575-RA:cds"/>
    <property type="gene ID" value="AUR62027575"/>
</dbReference>
<evidence type="ECO:0000256" key="2">
    <source>
        <dbReference type="ARBA" id="ARBA00022741"/>
    </source>
</evidence>
<dbReference type="AlphaFoldDB" id="A0A803MDN2"/>
<dbReference type="InterPro" id="IPR055414">
    <property type="entry name" value="LRR_R13L4/SHOC2-like"/>
</dbReference>